<reference evidence="2 3" key="1">
    <citation type="journal article" date="2024" name="Science">
        <title>Giant polyketide synthase enzymes in the biosynthesis of giant marine polyether toxins.</title>
        <authorList>
            <person name="Fallon T.R."/>
            <person name="Shende V.V."/>
            <person name="Wierzbicki I.H."/>
            <person name="Pendleton A.L."/>
            <person name="Watervoot N.F."/>
            <person name="Auber R.P."/>
            <person name="Gonzalez D.J."/>
            <person name="Wisecaver J.H."/>
            <person name="Moore B.S."/>
        </authorList>
    </citation>
    <scope>NUCLEOTIDE SEQUENCE [LARGE SCALE GENOMIC DNA]</scope>
    <source>
        <strain evidence="2 3">12B1</strain>
    </source>
</reference>
<accession>A0AB34JHG0</accession>
<dbReference type="AlphaFoldDB" id="A0AB34JHG0"/>
<proteinExistence type="predicted"/>
<organism evidence="2 3">
    <name type="scientific">Prymnesium parvum</name>
    <name type="common">Toxic golden alga</name>
    <dbReference type="NCBI Taxonomy" id="97485"/>
    <lineage>
        <taxon>Eukaryota</taxon>
        <taxon>Haptista</taxon>
        <taxon>Haptophyta</taxon>
        <taxon>Prymnesiophyceae</taxon>
        <taxon>Prymnesiales</taxon>
        <taxon>Prymnesiaceae</taxon>
        <taxon>Prymnesium</taxon>
    </lineage>
</organism>
<evidence type="ECO:0000256" key="1">
    <source>
        <dbReference type="SAM" id="MobiDB-lite"/>
    </source>
</evidence>
<evidence type="ECO:0000313" key="3">
    <source>
        <dbReference type="Proteomes" id="UP001515480"/>
    </source>
</evidence>
<evidence type="ECO:0000313" key="2">
    <source>
        <dbReference type="EMBL" id="KAL1520954.1"/>
    </source>
</evidence>
<feature type="region of interest" description="Disordered" evidence="1">
    <location>
        <begin position="134"/>
        <end position="156"/>
    </location>
</feature>
<name>A0AB34JHG0_PRYPA</name>
<keyword evidence="3" id="KW-1185">Reference proteome</keyword>
<dbReference type="EMBL" id="JBGBPQ010000008">
    <property type="protein sequence ID" value="KAL1520954.1"/>
    <property type="molecule type" value="Genomic_DNA"/>
</dbReference>
<comment type="caution">
    <text evidence="2">The sequence shown here is derived from an EMBL/GenBank/DDBJ whole genome shotgun (WGS) entry which is preliminary data.</text>
</comment>
<protein>
    <recommendedName>
        <fullName evidence="4">Mitochondrial import inner membrane translocase subunit TIM22</fullName>
    </recommendedName>
</protein>
<evidence type="ECO:0008006" key="4">
    <source>
        <dbReference type="Google" id="ProtNLM"/>
    </source>
</evidence>
<dbReference type="Proteomes" id="UP001515480">
    <property type="component" value="Unassembled WGS sequence"/>
</dbReference>
<sequence>MLWSLALLASAEAHAPPLAAPRATSYQEAASLATLSFTLVASVAFGASAGQCGVRQSLPLAARWGAVSAGFSGGRALTQVARARDDVWCSVAGACAAGLLGASSRGQIAPRVATFAAMAYLLEAQLLPRLRERVSDSAPRPSRVRRPRRPPERREGSVFARLHRVVDRLNHELGHY</sequence>
<gene>
    <name evidence="2" type="ORF">AB1Y20_022513</name>
</gene>